<feature type="region of interest" description="Disordered" evidence="3">
    <location>
        <begin position="1"/>
        <end position="24"/>
    </location>
</feature>
<comment type="caution">
    <text evidence="4">The sequence shown here is derived from an EMBL/GenBank/DDBJ whole genome shotgun (WGS) entry which is preliminary data.</text>
</comment>
<dbReference type="EMBL" id="VXAV01010407">
    <property type="protein sequence ID" value="NXL94143.1"/>
    <property type="molecule type" value="Genomic_DNA"/>
</dbReference>
<reference evidence="4 5" key="1">
    <citation type="submission" date="2019-09" db="EMBL/GenBank/DDBJ databases">
        <title>Bird 10,000 Genomes (B10K) Project - Family phase.</title>
        <authorList>
            <person name="Zhang G."/>
        </authorList>
    </citation>
    <scope>NUCLEOTIDE SEQUENCE [LARGE SCALE GENOMIC DNA]</scope>
    <source>
        <strain evidence="4">B10K-DU-001-39</strain>
        <tissue evidence="4">Muscle</tissue>
    </source>
</reference>
<evidence type="ECO:0000313" key="4">
    <source>
        <dbReference type="EMBL" id="NXL94143.1"/>
    </source>
</evidence>
<organism evidence="4 5">
    <name type="scientific">Alectura lathami</name>
    <name type="common">Australian brush turkey</name>
    <dbReference type="NCBI Taxonomy" id="81907"/>
    <lineage>
        <taxon>Eukaryota</taxon>
        <taxon>Metazoa</taxon>
        <taxon>Chordata</taxon>
        <taxon>Craniata</taxon>
        <taxon>Vertebrata</taxon>
        <taxon>Euteleostomi</taxon>
        <taxon>Archelosauria</taxon>
        <taxon>Archosauria</taxon>
        <taxon>Dinosauria</taxon>
        <taxon>Saurischia</taxon>
        <taxon>Theropoda</taxon>
        <taxon>Coelurosauria</taxon>
        <taxon>Aves</taxon>
        <taxon>Neognathae</taxon>
        <taxon>Galloanserae</taxon>
        <taxon>Galliformes</taxon>
        <taxon>Megapodiidae</taxon>
        <taxon>Alectura</taxon>
    </lineage>
</organism>
<dbReference type="PANTHER" id="PTHR45972">
    <property type="entry name" value="BTB_2 DOMAIN-CONTAINING PROTEIN"/>
    <property type="match status" value="1"/>
</dbReference>
<feature type="compositionally biased region" description="Low complexity" evidence="3">
    <location>
        <begin position="93"/>
        <end position="102"/>
    </location>
</feature>
<dbReference type="Proteomes" id="UP000562322">
    <property type="component" value="Unassembled WGS sequence"/>
</dbReference>
<dbReference type="AlphaFoldDB" id="A0A7L0WR61"/>
<dbReference type="PANTHER" id="PTHR45972:SF1">
    <property type="entry name" value="KELCH DOMAIN-CONTAINING PROTEIN 7A"/>
    <property type="match status" value="1"/>
</dbReference>
<dbReference type="InterPro" id="IPR006652">
    <property type="entry name" value="Kelch_1"/>
</dbReference>
<proteinExistence type="predicted"/>
<feature type="compositionally biased region" description="Polar residues" evidence="3">
    <location>
        <begin position="69"/>
        <end position="86"/>
    </location>
</feature>
<protein>
    <submittedName>
        <fullName evidence="4">KLD7A protein</fullName>
    </submittedName>
</protein>
<feature type="region of interest" description="Disordered" evidence="3">
    <location>
        <begin position="69"/>
        <end position="116"/>
    </location>
</feature>
<feature type="non-terminal residue" evidence="4">
    <location>
        <position position="527"/>
    </location>
</feature>
<feature type="non-terminal residue" evidence="4">
    <location>
        <position position="1"/>
    </location>
</feature>
<accession>A0A7L0WR61</accession>
<dbReference type="Gene3D" id="2.120.10.80">
    <property type="entry name" value="Kelch-type beta propeller"/>
    <property type="match status" value="1"/>
</dbReference>
<keyword evidence="2" id="KW-0677">Repeat</keyword>
<dbReference type="InterPro" id="IPR015915">
    <property type="entry name" value="Kelch-typ_b-propeller"/>
</dbReference>
<evidence type="ECO:0000313" key="5">
    <source>
        <dbReference type="Proteomes" id="UP000562322"/>
    </source>
</evidence>
<gene>
    <name evidence="4" type="primary">Klhdc7a</name>
    <name evidence="4" type="ORF">ALELAT_R09382</name>
</gene>
<keyword evidence="5" id="KW-1185">Reference proteome</keyword>
<evidence type="ECO:0000256" key="2">
    <source>
        <dbReference type="ARBA" id="ARBA00022737"/>
    </source>
</evidence>
<keyword evidence="1" id="KW-0880">Kelch repeat</keyword>
<evidence type="ECO:0000256" key="3">
    <source>
        <dbReference type="SAM" id="MobiDB-lite"/>
    </source>
</evidence>
<dbReference type="InterPro" id="IPR052310">
    <property type="entry name" value="Kelch/BTB_domain_protein"/>
</dbReference>
<dbReference type="OrthoDB" id="45365at2759"/>
<dbReference type="Pfam" id="PF01344">
    <property type="entry name" value="Kelch_1"/>
    <property type="match status" value="2"/>
</dbReference>
<sequence length="527" mass="58077">LSVTSELGVKITESNRESDTSYSFSSVAKIQVEESFVAERKAKDGDGQLSLRLRGKVYDYYVQSTSHSVSTKRSLPSASMETALSRSSEHDPTTSPTVPSTVESLEIAPKPPAPTRILSRKNSVLQIAENPHLQLPMDGFGVTPASTPPASPRLELVAGSNFFQTSPPSLDTRLDLGNCYEVLCAAKAEKLSDLQDAAYKVMSDNYLQVLRTPSIYGRLNANERELILRRRMKGKTCVTVADISTLEPGLQTSRLCYYDDEGDRWRHLCHLPLEAVSRGCAMCSMFNYLFVVAGCEGSGRAQRPSNRVFCYDPLTDIWREICPLNQARPHCKLVALDGCLYAIGGECLYTVERYDPRHDRWAFAAPLPHDTFAVAHTATVCDGEIYVTGGTLRYVLLRYAARTDSWTVSPAGGGGKDRTVEMVSVNGFIYRFDLNRSTGIGVYRCGAKAKLWYECAAYAAAYPACFQCAVVGGLVHCIGRRFHLRFLADPVSPRFGNKELQPFPSPHGSLLPAVLVLPRVGTEQTRV</sequence>
<dbReference type="SUPFAM" id="SSF117281">
    <property type="entry name" value="Kelch motif"/>
    <property type="match status" value="1"/>
</dbReference>
<name>A0A7L0WR61_ALELA</name>
<dbReference type="SMART" id="SM00612">
    <property type="entry name" value="Kelch"/>
    <property type="match status" value="2"/>
</dbReference>
<evidence type="ECO:0000256" key="1">
    <source>
        <dbReference type="ARBA" id="ARBA00022441"/>
    </source>
</evidence>